<feature type="transmembrane region" description="Helical" evidence="11">
    <location>
        <begin position="127"/>
        <end position="150"/>
    </location>
</feature>
<keyword evidence="8 11" id="KW-1133">Transmembrane helix</keyword>
<dbReference type="AlphaFoldDB" id="A0A6J7BZZ4"/>
<keyword evidence="2" id="KW-0813">Transport</keyword>
<feature type="transmembrane region" description="Helical" evidence="11">
    <location>
        <begin position="16"/>
        <end position="41"/>
    </location>
</feature>
<evidence type="ECO:0000256" key="4">
    <source>
        <dbReference type="ARBA" id="ARBA00022617"/>
    </source>
</evidence>
<evidence type="ECO:0000256" key="6">
    <source>
        <dbReference type="ARBA" id="ARBA00022723"/>
    </source>
</evidence>
<sequence length="467" mass="51195">MNALDLARWQFGITTIYHFLFVPLTIGSASLVAIMQTAWYRTGDEKWLKATKFFGKLLLINFAMGVVTGIVQEFQFGMAWSDYSRFVGDIFGAPLAVEGLASFFLESTFLGLWIFGWDRLPRGLHLATIWLAAFGTLLSAYFILAANSFMQHPVGYVLNPETKRAELTDFGALLFQNTAYTTFFHTIASCFLVSGTMLVGVSLWLMMGKKSADAMRKTLGLGLITVIVAGLGTVVSGDAQARIMVQQQPMKMSAAEGLFDTAQPAPFSLVTVGPMDGTSASWSLDIPGLLSFMATGDWNGEVEGINQLQAKYEQKYGPGEYAPYVPLVFWAFRAMIGLGMLAVLFAVFVWWKTRKGRTPSGKWLRYAAVTSTLFPLFGISAGWIFTEMGRQPWIVFGMMKTEAGVSPTLGVVSVLISIVTFTLLYGVLAVIEVGLIIRAVKIGPPDTVELLPVDDDADNGRTLTFSY</sequence>
<keyword evidence="6" id="KW-0479">Metal-binding</keyword>
<feature type="transmembrane region" description="Helical" evidence="11">
    <location>
        <begin position="218"/>
        <end position="237"/>
    </location>
</feature>
<evidence type="ECO:0000256" key="9">
    <source>
        <dbReference type="ARBA" id="ARBA00023004"/>
    </source>
</evidence>
<dbReference type="GO" id="GO:0070069">
    <property type="term" value="C:cytochrome complex"/>
    <property type="evidence" value="ECO:0007669"/>
    <property type="project" value="InterPro"/>
</dbReference>
<dbReference type="PIRSF" id="PIRSF006446">
    <property type="entry name" value="Cyt_quinol_oxidase_1"/>
    <property type="match status" value="1"/>
</dbReference>
<dbReference type="EMBL" id="CAFBND010000075">
    <property type="protein sequence ID" value="CAB4950473.1"/>
    <property type="molecule type" value="Genomic_DNA"/>
</dbReference>
<name>A0A6J7BZZ4_9ZZZZ</name>
<evidence type="ECO:0000256" key="7">
    <source>
        <dbReference type="ARBA" id="ARBA00022982"/>
    </source>
</evidence>
<dbReference type="PANTHER" id="PTHR30365:SF15">
    <property type="entry name" value="CYTOCHROME BD UBIQUINOL OXIDASE SUBUNIT 1"/>
    <property type="match status" value="1"/>
</dbReference>
<evidence type="ECO:0000256" key="5">
    <source>
        <dbReference type="ARBA" id="ARBA00022692"/>
    </source>
</evidence>
<keyword evidence="5 11" id="KW-0812">Transmembrane</keyword>
<dbReference type="GO" id="GO:0016682">
    <property type="term" value="F:oxidoreductase activity, acting on diphenols and related substances as donors, oxygen as acceptor"/>
    <property type="evidence" value="ECO:0007669"/>
    <property type="project" value="TreeGrafter"/>
</dbReference>
<reference evidence="12" key="1">
    <citation type="submission" date="2020-05" db="EMBL/GenBank/DDBJ databases">
        <authorList>
            <person name="Chiriac C."/>
            <person name="Salcher M."/>
            <person name="Ghai R."/>
            <person name="Kavagutti S V."/>
        </authorList>
    </citation>
    <scope>NUCLEOTIDE SEQUENCE</scope>
</reference>
<dbReference type="GO" id="GO:0005886">
    <property type="term" value="C:plasma membrane"/>
    <property type="evidence" value="ECO:0007669"/>
    <property type="project" value="UniProtKB-SubCell"/>
</dbReference>
<protein>
    <submittedName>
        <fullName evidence="12">Unannotated protein</fullName>
    </submittedName>
</protein>
<keyword evidence="3" id="KW-1003">Cell membrane</keyword>
<dbReference type="PANTHER" id="PTHR30365">
    <property type="entry name" value="CYTOCHROME D UBIQUINOL OXIDASE"/>
    <property type="match status" value="1"/>
</dbReference>
<dbReference type="GO" id="GO:0020037">
    <property type="term" value="F:heme binding"/>
    <property type="evidence" value="ECO:0007669"/>
    <property type="project" value="TreeGrafter"/>
</dbReference>
<dbReference type="InterPro" id="IPR002585">
    <property type="entry name" value="Cyt-d_ubiquinol_oxidase_su_1"/>
</dbReference>
<keyword evidence="9" id="KW-0408">Iron</keyword>
<comment type="subcellular location">
    <subcellularLocation>
        <location evidence="1">Cell membrane</location>
        <topology evidence="1">Multi-pass membrane protein</topology>
    </subcellularLocation>
</comment>
<feature type="transmembrane region" description="Helical" evidence="11">
    <location>
        <begin position="405"/>
        <end position="431"/>
    </location>
</feature>
<evidence type="ECO:0000256" key="8">
    <source>
        <dbReference type="ARBA" id="ARBA00022989"/>
    </source>
</evidence>
<evidence type="ECO:0000313" key="13">
    <source>
        <dbReference type="EMBL" id="CAB4950473.1"/>
    </source>
</evidence>
<organism evidence="12">
    <name type="scientific">freshwater metagenome</name>
    <dbReference type="NCBI Taxonomy" id="449393"/>
    <lineage>
        <taxon>unclassified sequences</taxon>
        <taxon>metagenomes</taxon>
        <taxon>ecological metagenomes</taxon>
    </lineage>
</organism>
<evidence type="ECO:0000256" key="1">
    <source>
        <dbReference type="ARBA" id="ARBA00004651"/>
    </source>
</evidence>
<evidence type="ECO:0000256" key="3">
    <source>
        <dbReference type="ARBA" id="ARBA00022475"/>
    </source>
</evidence>
<dbReference type="Pfam" id="PF01654">
    <property type="entry name" value="Cyt_bd_oxida_I"/>
    <property type="match status" value="1"/>
</dbReference>
<feature type="transmembrane region" description="Helical" evidence="11">
    <location>
        <begin position="183"/>
        <end position="206"/>
    </location>
</feature>
<evidence type="ECO:0000313" key="12">
    <source>
        <dbReference type="EMBL" id="CAB4851316.1"/>
    </source>
</evidence>
<dbReference type="EMBL" id="CAFBPU010000004">
    <property type="protein sequence ID" value="CAB5021664.1"/>
    <property type="molecule type" value="Genomic_DNA"/>
</dbReference>
<evidence type="ECO:0000256" key="11">
    <source>
        <dbReference type="SAM" id="Phobius"/>
    </source>
</evidence>
<feature type="transmembrane region" description="Helical" evidence="11">
    <location>
        <begin position="327"/>
        <end position="351"/>
    </location>
</feature>
<keyword evidence="4" id="KW-0349">Heme</keyword>
<dbReference type="GO" id="GO:0019646">
    <property type="term" value="P:aerobic electron transport chain"/>
    <property type="evidence" value="ECO:0007669"/>
    <property type="project" value="InterPro"/>
</dbReference>
<evidence type="ECO:0000256" key="2">
    <source>
        <dbReference type="ARBA" id="ARBA00022448"/>
    </source>
</evidence>
<evidence type="ECO:0000256" key="10">
    <source>
        <dbReference type="ARBA" id="ARBA00023136"/>
    </source>
</evidence>
<keyword evidence="7" id="KW-0249">Electron transport</keyword>
<gene>
    <name evidence="12" type="ORF">UFOPK3268_01215</name>
    <name evidence="13" type="ORF">UFOPK3752_01620</name>
    <name evidence="14" type="ORF">UFOPK4150_00284</name>
</gene>
<dbReference type="GO" id="GO:0009055">
    <property type="term" value="F:electron transfer activity"/>
    <property type="evidence" value="ECO:0007669"/>
    <property type="project" value="InterPro"/>
</dbReference>
<feature type="transmembrane region" description="Helical" evidence="11">
    <location>
        <begin position="91"/>
        <end position="115"/>
    </location>
</feature>
<evidence type="ECO:0000313" key="14">
    <source>
        <dbReference type="EMBL" id="CAB5021664.1"/>
    </source>
</evidence>
<dbReference type="EMBL" id="CAFBIZ010000163">
    <property type="protein sequence ID" value="CAB4851316.1"/>
    <property type="molecule type" value="Genomic_DNA"/>
</dbReference>
<feature type="transmembrane region" description="Helical" evidence="11">
    <location>
        <begin position="363"/>
        <end position="385"/>
    </location>
</feature>
<feature type="transmembrane region" description="Helical" evidence="11">
    <location>
        <begin position="53"/>
        <end position="71"/>
    </location>
</feature>
<keyword evidence="10 11" id="KW-0472">Membrane</keyword>
<proteinExistence type="predicted"/>
<dbReference type="GO" id="GO:0046872">
    <property type="term" value="F:metal ion binding"/>
    <property type="evidence" value="ECO:0007669"/>
    <property type="project" value="UniProtKB-KW"/>
</dbReference>
<accession>A0A6J7BZZ4</accession>